<dbReference type="Proteomes" id="UP001500301">
    <property type="component" value="Unassembled WGS sequence"/>
</dbReference>
<dbReference type="SUPFAM" id="SSF53955">
    <property type="entry name" value="Lysozyme-like"/>
    <property type="match status" value="1"/>
</dbReference>
<gene>
    <name evidence="4" type="ORF">GCM10022263_15760</name>
</gene>
<dbReference type="Pfam" id="PF13406">
    <property type="entry name" value="SLT_2"/>
    <property type="match status" value="1"/>
</dbReference>
<feature type="domain" description="Transglycosylase SLT" evidence="3">
    <location>
        <begin position="170"/>
        <end position="214"/>
    </location>
</feature>
<proteinExistence type="predicted"/>
<dbReference type="PANTHER" id="PTHR30163">
    <property type="entry name" value="MEMBRANE-BOUND LYTIC MUREIN TRANSGLYCOSYLASE B"/>
    <property type="match status" value="1"/>
</dbReference>
<dbReference type="Gene3D" id="1.10.530.10">
    <property type="match status" value="1"/>
</dbReference>
<sequence>MVAARRTAVLSPLVLLSASWTVSVADVGPVHDGPRHQVVAQEPAGPAAEIPGADVAAEPPASVALPPRGAARARSVATASHPAADIPAAASAAYQRAAAVIGAADPGCHLDWTLVAAIGRVESDHGRVGGAALDDEGVAVPAVVGPALDGASGRALVSDTDAGRLDGDTTYDRAVGPLQFVPTTWSVVGVDADGDGRRDPQDVDDAALATAVYLCTGVGDLAVPADLRSAVRRYNHSAQYVALVLEIMDAYAAGVPVRTVAAGYGVPAAGDTPVEAAADAQGHPSSKGKQPGHHAVTPSADASGPAPAQPADQPTAQQPATPPAGSPVRTLLSRTQAIVQCTLRGLTRLASPAAFAACVDELSGEGDAPD</sequence>
<keyword evidence="2" id="KW-0732">Signal</keyword>
<organism evidence="4 5">
    <name type="scientific">Nocardioides daeguensis</name>
    <dbReference type="NCBI Taxonomy" id="908359"/>
    <lineage>
        <taxon>Bacteria</taxon>
        <taxon>Bacillati</taxon>
        <taxon>Actinomycetota</taxon>
        <taxon>Actinomycetes</taxon>
        <taxon>Propionibacteriales</taxon>
        <taxon>Nocardioidaceae</taxon>
        <taxon>Nocardioides</taxon>
    </lineage>
</organism>
<dbReference type="CDD" id="cd13399">
    <property type="entry name" value="Slt35-like"/>
    <property type="match status" value="1"/>
</dbReference>
<feature type="signal peptide" evidence="2">
    <location>
        <begin position="1"/>
        <end position="25"/>
    </location>
</feature>
<dbReference type="InterPro" id="IPR031304">
    <property type="entry name" value="SLT_2"/>
</dbReference>
<evidence type="ECO:0000313" key="5">
    <source>
        <dbReference type="Proteomes" id="UP001500301"/>
    </source>
</evidence>
<keyword evidence="5" id="KW-1185">Reference proteome</keyword>
<evidence type="ECO:0000256" key="1">
    <source>
        <dbReference type="SAM" id="MobiDB-lite"/>
    </source>
</evidence>
<dbReference type="EMBL" id="BAABBB010000009">
    <property type="protein sequence ID" value="GAA3527981.1"/>
    <property type="molecule type" value="Genomic_DNA"/>
</dbReference>
<evidence type="ECO:0000313" key="4">
    <source>
        <dbReference type="EMBL" id="GAA3527981.1"/>
    </source>
</evidence>
<comment type="caution">
    <text evidence="4">The sequence shown here is derived from an EMBL/GenBank/DDBJ whole genome shotgun (WGS) entry which is preliminary data.</text>
</comment>
<dbReference type="InterPro" id="IPR043426">
    <property type="entry name" value="MltB-like"/>
</dbReference>
<feature type="compositionally biased region" description="Low complexity" evidence="1">
    <location>
        <begin position="297"/>
        <end position="319"/>
    </location>
</feature>
<name>A0ABP6V6J5_9ACTN</name>
<accession>A0ABP6V6J5</accession>
<evidence type="ECO:0000259" key="3">
    <source>
        <dbReference type="Pfam" id="PF13406"/>
    </source>
</evidence>
<dbReference type="PANTHER" id="PTHR30163:SF8">
    <property type="entry name" value="LYTIC MUREIN TRANSGLYCOSYLASE"/>
    <property type="match status" value="1"/>
</dbReference>
<dbReference type="InterPro" id="IPR023346">
    <property type="entry name" value="Lysozyme-like_dom_sf"/>
</dbReference>
<protein>
    <recommendedName>
        <fullName evidence="3">Transglycosylase SLT domain-containing protein</fullName>
    </recommendedName>
</protein>
<feature type="chain" id="PRO_5045313090" description="Transglycosylase SLT domain-containing protein" evidence="2">
    <location>
        <begin position="26"/>
        <end position="370"/>
    </location>
</feature>
<evidence type="ECO:0000256" key="2">
    <source>
        <dbReference type="SAM" id="SignalP"/>
    </source>
</evidence>
<feature type="region of interest" description="Disordered" evidence="1">
    <location>
        <begin position="276"/>
        <end position="328"/>
    </location>
</feature>
<reference evidence="5" key="1">
    <citation type="journal article" date="2019" name="Int. J. Syst. Evol. Microbiol.">
        <title>The Global Catalogue of Microorganisms (GCM) 10K type strain sequencing project: providing services to taxonomists for standard genome sequencing and annotation.</title>
        <authorList>
            <consortium name="The Broad Institute Genomics Platform"/>
            <consortium name="The Broad Institute Genome Sequencing Center for Infectious Disease"/>
            <person name="Wu L."/>
            <person name="Ma J."/>
        </authorList>
    </citation>
    <scope>NUCLEOTIDE SEQUENCE [LARGE SCALE GENOMIC DNA]</scope>
    <source>
        <strain evidence="5">JCM 17460</strain>
    </source>
</reference>